<sequence>SFNVRMAPVCFSLLPKLAASPPSLKSPPGLCQAASETDAQTSYFISPNIQRTRIYAAPEPNTQTQVPQMCGVRAAQFLARLSHRTRTICFVSEAIWSERSHQGIEQRVEMERFALKAVHRKGGSQFPGYLLNI</sequence>
<organism evidence="1">
    <name type="scientific">Poeciliopsis prolifica</name>
    <name type="common">blackstripe livebearer</name>
    <dbReference type="NCBI Taxonomy" id="188132"/>
    <lineage>
        <taxon>Eukaryota</taxon>
        <taxon>Metazoa</taxon>
        <taxon>Chordata</taxon>
        <taxon>Craniata</taxon>
        <taxon>Vertebrata</taxon>
        <taxon>Euteleostomi</taxon>
        <taxon>Actinopterygii</taxon>
        <taxon>Neopterygii</taxon>
        <taxon>Teleostei</taxon>
        <taxon>Neoteleostei</taxon>
        <taxon>Acanthomorphata</taxon>
        <taxon>Ovalentaria</taxon>
        <taxon>Atherinomorphae</taxon>
        <taxon>Cyprinodontiformes</taxon>
        <taxon>Poeciliidae</taxon>
        <taxon>Poeciliinae</taxon>
        <taxon>Poeciliopsis</taxon>
    </lineage>
</organism>
<feature type="non-terminal residue" evidence="1">
    <location>
        <position position="1"/>
    </location>
</feature>
<dbReference type="EMBL" id="GBYX01475790">
    <property type="protein sequence ID" value="JAO05887.1"/>
    <property type="molecule type" value="Transcribed_RNA"/>
</dbReference>
<gene>
    <name evidence="1" type="primary">PPUP8328</name>
</gene>
<name>A0A0S7ELP9_9TELE</name>
<accession>A0A0S7ELP9</accession>
<dbReference type="AlphaFoldDB" id="A0A0S7ELP9"/>
<evidence type="ECO:0000313" key="1">
    <source>
        <dbReference type="EMBL" id="JAO05887.1"/>
    </source>
</evidence>
<reference evidence="1" key="1">
    <citation type="submission" date="2014-12" db="EMBL/GenBank/DDBJ databases">
        <title>Parallel Evolution in Life History Adaptation Evident in the Tissue-Specific Poeciliopsis prolifica transcriptome.</title>
        <authorList>
            <person name="Jue N.K."/>
            <person name="Foley R.J."/>
            <person name="Obergfell C."/>
            <person name="Reznick D.N."/>
            <person name="O'Neill R.J."/>
            <person name="O'Neill M.J."/>
        </authorList>
    </citation>
    <scope>NUCLEOTIDE SEQUENCE</scope>
</reference>
<protein>
    <submittedName>
        <fullName evidence="1">PPUP8328</fullName>
    </submittedName>
</protein>
<proteinExistence type="predicted"/>